<keyword evidence="1" id="KW-0472">Membrane</keyword>
<gene>
    <name evidence="2" type="ORF">KIN34_14790</name>
</gene>
<evidence type="ECO:0000256" key="1">
    <source>
        <dbReference type="SAM" id="Phobius"/>
    </source>
</evidence>
<dbReference type="Proteomes" id="UP000722125">
    <property type="component" value="Unassembled WGS sequence"/>
</dbReference>
<keyword evidence="1" id="KW-0812">Transmembrane</keyword>
<dbReference type="EMBL" id="JAHBOH010000002">
    <property type="protein sequence ID" value="MBT0995548.1"/>
    <property type="molecule type" value="Genomic_DNA"/>
</dbReference>
<name>A0ABS5U2C5_9CELL</name>
<keyword evidence="3" id="KW-1185">Reference proteome</keyword>
<accession>A0ABS5U2C5</accession>
<proteinExistence type="predicted"/>
<feature type="transmembrane region" description="Helical" evidence="1">
    <location>
        <begin position="72"/>
        <end position="94"/>
    </location>
</feature>
<dbReference type="RefSeq" id="WP_214352586.1">
    <property type="nucleotide sequence ID" value="NZ_JAHBOH010000002.1"/>
</dbReference>
<evidence type="ECO:0000313" key="2">
    <source>
        <dbReference type="EMBL" id="MBT0995548.1"/>
    </source>
</evidence>
<evidence type="ECO:0000313" key="3">
    <source>
        <dbReference type="Proteomes" id="UP000722125"/>
    </source>
</evidence>
<organism evidence="2 3">
    <name type="scientific">Cellulomonas fulva</name>
    <dbReference type="NCBI Taxonomy" id="2835530"/>
    <lineage>
        <taxon>Bacteria</taxon>
        <taxon>Bacillati</taxon>
        <taxon>Actinomycetota</taxon>
        <taxon>Actinomycetes</taxon>
        <taxon>Micrococcales</taxon>
        <taxon>Cellulomonadaceae</taxon>
        <taxon>Cellulomonas</taxon>
    </lineage>
</organism>
<comment type="caution">
    <text evidence="2">The sequence shown here is derived from an EMBL/GenBank/DDBJ whole genome shotgun (WGS) entry which is preliminary data.</text>
</comment>
<sequence length="100" mass="10239">MTTDRTAQTAAVLPVAVGASVAALTQLVWLGLTWLTVPAALALVAAVWCRWRAAEPTGADERDGAAATGTDWARIGWNAACVLLLVVGIALVVVEAASRG</sequence>
<reference evidence="2 3" key="1">
    <citation type="submission" date="2021-05" db="EMBL/GenBank/DDBJ databases">
        <title>Description of Cellulomonas sp. DKR-3 sp. nov.</title>
        <authorList>
            <person name="Dahal R.H."/>
            <person name="Chaudhary D.K."/>
        </authorList>
    </citation>
    <scope>NUCLEOTIDE SEQUENCE [LARGE SCALE GENOMIC DNA]</scope>
    <source>
        <strain evidence="2 3">DKR-3</strain>
    </source>
</reference>
<keyword evidence="1" id="KW-1133">Transmembrane helix</keyword>
<protein>
    <submittedName>
        <fullName evidence="2">Uncharacterized protein</fullName>
    </submittedName>
</protein>